<keyword evidence="1" id="KW-1133">Transmembrane helix</keyword>
<keyword evidence="1" id="KW-0812">Transmembrane</keyword>
<dbReference type="EMBL" id="JADWDJ010000013">
    <property type="protein sequence ID" value="KAG5270774.1"/>
    <property type="molecule type" value="Genomic_DNA"/>
</dbReference>
<dbReference type="PANTHER" id="PTHR46484">
    <property type="entry name" value="SI:CH211-171H4.5-RELATED"/>
    <property type="match status" value="1"/>
</dbReference>
<organism evidence="3 4">
    <name type="scientific">Alosa alosa</name>
    <name type="common">allis shad</name>
    <dbReference type="NCBI Taxonomy" id="278164"/>
    <lineage>
        <taxon>Eukaryota</taxon>
        <taxon>Metazoa</taxon>
        <taxon>Chordata</taxon>
        <taxon>Craniata</taxon>
        <taxon>Vertebrata</taxon>
        <taxon>Euteleostomi</taxon>
        <taxon>Actinopterygii</taxon>
        <taxon>Neopterygii</taxon>
        <taxon>Teleostei</taxon>
        <taxon>Clupei</taxon>
        <taxon>Clupeiformes</taxon>
        <taxon>Clupeoidei</taxon>
        <taxon>Clupeidae</taxon>
        <taxon>Alosa</taxon>
    </lineage>
</organism>
<sequence>MYEIVCSVQECVAERSKCVAELQLKCKAVLLFKSIYRVLRRTRTTDSFGFGEDVSECVSYHKITEKRAVRDYQCCTRLVMETRRLLRLFGICFTAACLLSTAQGFSVEMPASVRAVEGSCVLVPCQTRPHTRVIWYKHQTTGWPAVYDGIYPRNVIGEFKGRTAVLGSPSEGNCTLRINNVKMSDGITLFPYINPESDKYYKPTVQIKTEPRSRPVISGPECPVQEGAVFRLSCSVQHSCPPAPPAIEWRGLTEGSTGVSTQRAAELWVEVSTVTVTAARSQHGKQVHCRTGDMSTESESLTLDIAFLSIMVPNTSCSERGRMLRCVCQAEANPVATVTWMLNGRTELPASIFPNISTEGTLMSAEVELEQLAEQGLACVANNYITATHQMTLQRANKSTALLPWIMLAVVCGILGLCGFICCFRRIKQRNSDNTDVAVDEILSRPQSELGVKGTMVQEPEQNEMLHRNKTDQSVCATETEDIYDNDHFLQTQFHRPQSELGVKGTMVQNEMLYRNKTDQSVCATETEDIYDNDHFLQTQSTEEC</sequence>
<dbReference type="SUPFAM" id="SSF48726">
    <property type="entry name" value="Immunoglobulin"/>
    <property type="match status" value="2"/>
</dbReference>
<keyword evidence="4" id="KW-1185">Reference proteome</keyword>
<keyword evidence="1" id="KW-0472">Membrane</keyword>
<reference evidence="3" key="1">
    <citation type="submission" date="2020-10" db="EMBL/GenBank/DDBJ databases">
        <title>Chromosome-scale genome assembly of the Allis shad, Alosa alosa.</title>
        <authorList>
            <person name="Margot Z."/>
            <person name="Christophe K."/>
            <person name="Cabau C."/>
            <person name="Louis A."/>
            <person name="Berthelot C."/>
            <person name="Parey E."/>
            <person name="Roest Crollius H."/>
            <person name="Montfort J."/>
            <person name="Robinson-Rechavi M."/>
            <person name="Bucao C."/>
            <person name="Bouchez O."/>
            <person name="Gislard M."/>
            <person name="Lluch J."/>
            <person name="Milhes M."/>
            <person name="Lampietro C."/>
            <person name="Lopez Roques C."/>
            <person name="Donnadieu C."/>
            <person name="Braasch I."/>
            <person name="Desvignes T."/>
            <person name="Postlethwait J."/>
            <person name="Bobe J."/>
            <person name="Guiguen Y."/>
        </authorList>
    </citation>
    <scope>NUCLEOTIDE SEQUENCE</scope>
    <source>
        <strain evidence="3">M-15738</strain>
        <tissue evidence="3">Blood</tissue>
    </source>
</reference>
<evidence type="ECO:0000313" key="3">
    <source>
        <dbReference type="EMBL" id="KAG5270774.1"/>
    </source>
</evidence>
<dbReference type="InterPro" id="IPR013106">
    <property type="entry name" value="Ig_V-set"/>
</dbReference>
<evidence type="ECO:0000259" key="2">
    <source>
        <dbReference type="PROSITE" id="PS50835"/>
    </source>
</evidence>
<gene>
    <name evidence="3" type="ORF">AALO_G00172150</name>
</gene>
<dbReference type="InterPro" id="IPR036179">
    <property type="entry name" value="Ig-like_dom_sf"/>
</dbReference>
<feature type="transmembrane region" description="Helical" evidence="1">
    <location>
        <begin position="85"/>
        <end position="105"/>
    </location>
</feature>
<dbReference type="InterPro" id="IPR007110">
    <property type="entry name" value="Ig-like_dom"/>
</dbReference>
<accession>A0AAV6G862</accession>
<feature type="transmembrane region" description="Helical" evidence="1">
    <location>
        <begin position="402"/>
        <end position="424"/>
    </location>
</feature>
<proteinExistence type="predicted"/>
<dbReference type="Proteomes" id="UP000823561">
    <property type="component" value="Chromosome 13"/>
</dbReference>
<feature type="domain" description="Ig-like" evidence="2">
    <location>
        <begin position="211"/>
        <end position="302"/>
    </location>
</feature>
<dbReference type="Gene3D" id="2.60.40.10">
    <property type="entry name" value="Immunoglobulins"/>
    <property type="match status" value="3"/>
</dbReference>
<comment type="caution">
    <text evidence="3">The sequence shown here is derived from an EMBL/GenBank/DDBJ whole genome shotgun (WGS) entry which is preliminary data.</text>
</comment>
<protein>
    <recommendedName>
        <fullName evidence="2">Ig-like domain-containing protein</fullName>
    </recommendedName>
</protein>
<dbReference type="PANTHER" id="PTHR46484:SF1">
    <property type="entry name" value="SCHWANN CELL MYELIN PROTEIN-RELATED"/>
    <property type="match status" value="1"/>
</dbReference>
<dbReference type="Pfam" id="PF07686">
    <property type="entry name" value="V-set"/>
    <property type="match status" value="1"/>
</dbReference>
<dbReference type="InterPro" id="IPR013783">
    <property type="entry name" value="Ig-like_fold"/>
</dbReference>
<dbReference type="PROSITE" id="PS50835">
    <property type="entry name" value="IG_LIKE"/>
    <property type="match status" value="1"/>
</dbReference>
<evidence type="ECO:0000313" key="4">
    <source>
        <dbReference type="Proteomes" id="UP000823561"/>
    </source>
</evidence>
<dbReference type="AlphaFoldDB" id="A0AAV6G862"/>
<name>A0AAV6G862_9TELE</name>
<evidence type="ECO:0000256" key="1">
    <source>
        <dbReference type="SAM" id="Phobius"/>
    </source>
</evidence>